<dbReference type="InterPro" id="IPR055469">
    <property type="entry name" value="DUF7041"/>
</dbReference>
<feature type="region of interest" description="Disordered" evidence="3">
    <location>
        <begin position="1525"/>
        <end position="1558"/>
    </location>
</feature>
<dbReference type="KEGG" id="nvi:100680504"/>
<sequence length="1972" mass="225567">MAESATQNASNTEAQQQSVTDFLLEVSRIAFRAPPRVPDEPEMWFSQLEHSFASGEISSEASKFSYLCSSLDPRYSVVIKDLIITPPTETPYTTTKEELLKRLNVSQDAKTRRLLEDQVLGDRKPSEFLRHLRGLGGTGVSESLLRTLWLCRLPTNVQLILATQQDTPLDKTAQLADSIVETIRGAPAVHQPQIAAETPQPNLLLEALTTDHLPDFSQFNQNVKNGSLNLDAEKTLLFCELYTDKWLLKKPCIFPMTSSNTLGIGISSDELGYLIFHSTQTELYDENNIIFFLRLLWLQAKIFLYQGEADISIRTLELLLHKIQQFQYNSKKLVIKLKNCRSNSLIAMKTVENLLKFIKRNQKIGEIKFLYQEEKYEELTDILKDSFEMTKHSNPCLRYGETPIDRAEQLRILLDSLWQLEQYEECYVWSEACFNESWRSYLNVTNSTKNNEAVNTWIQTILYILEKLNACIAEVSISIAKHLSDSRRLRLVQNLINLVCHQLEVPDHPTVMIIESVLPWLLLHYILQYEEDKHRAKTENTVNINKQRILINMEFDDEDEDVPSSITILLKAHEFLGRHGWCCINEGQLLIFIMKLLIPQFRSPLYLAIKEKLREPLEQVIYCLYGYPDKNLNSSKIKIKHYDEHVKSHAKLTWEACELLFEFYRPEILPSFESKRVDSINADVAHLFKQMCKLVPQGSNPNQILDELNAYLVGKRSDFPCIRNRLHNSQIGYIYYLIADYYFKAVPNQSWKKAITYYKFDLCLHPNELNSWAGLAMSTSTLMETWLNNFQPNINEERYLKEAKIAQRSYEQAINLAPSHLTIWTEFGNFLYTVHSFCSRLLKQESDSLSMERFRTIESHKEEMLEEAEKCFTSANRIYTACQGIDEPQDERWLYHYMLAKISEKKNHEPLIFLSHYSKASQLLNENNAQYPKRISHKCPQNLAIEALEIYYRIHASILKYLEQHEGESIKRSLATVFKENLHGCSKGPFILQNTALVSMLKIEKDEPDDKSLNQNTDLAKTALCNEAAKFEGQKRCSELQIDNNVKRMKLNNISHLELMQDVLGLIDDLITEVCNNVSHDLAKEDHQYNAEIMLFSKTKEMNRTDPSYSTLSNIEIAYARESESRDIRTYPVIKNETLKKGVLKRARNEMSEMENNFISKTFEELKENNNPTRNISRRGSQESTTTSHTSTTGNNSTSSSSDDSTSSDDTSCSSSTTNSDSDSNNSDAEKKKVISDQDSSISYEDTAKIVESCLAGLEQCVLRFPEHYKSIYRLAHFFFYNKNYRNINKSKQLLLGTYECQFHKNQVIQGLFVDRKNNNFFNGIWRIPSNEIDRPGSFASHMSRCILLLMQVLKDTGDSKKLIELCLQLRKTPDTDKKYLRDSERKQLSSQALTLCSQSLRNKIKIDKSIKMFDSPKNQQKQVLLDIFDVYQNIKNIPEFESVELPKIRKLLEDAYSSLSANFTVHGNIFEIAIEFCRQTIRGCKTKATSNDVTVNSRLIGANANKMSSSDAEKYIVPNLQVTSQQQRAQKNVSGGRSRGRPSNSPKYIQTMNNTRMAPNQTELKSTISNNSYISLSSNVSNSSSINSYLNEKMLSVMLGSGVNTNMLEYLSQVEKYQNAVKQYQNNLNMNSSSEVHYCKKETNRQLPYQILSNISTVENCLSSVKDRKDISITPVALSSSNIKPKSVDLLSSHATRNKPTISVSVSKPEQRLQFSSVNQTSCPISKSSLLPITDVQKSLSMHSLSSDILPSNYCTTNTLKDQFTILPSEKHICSSQQNLSLQHKLLSKKQRQQLCESPQPFHPVKKHKPHRVITSLANSSTSLANSSTAPYAFPTTHSTTEGNSYLNSANTKRFSGSTQKSIRPKISFDTSSAPTVQNINNSFCMFSQLQQQPHLEIIPQSIIGPKTENIFKRSFPEQNQSELSPFLKTDRTSVFELPKQTVTIPSSGAVKLKKQDKSKDNKVEIITLDD</sequence>
<dbReference type="OrthoDB" id="77564at2759"/>
<dbReference type="Gene3D" id="1.25.40.10">
    <property type="entry name" value="Tetratricopeptide repeat domain"/>
    <property type="match status" value="1"/>
</dbReference>
<evidence type="ECO:0000256" key="2">
    <source>
        <dbReference type="ARBA" id="ARBA00023242"/>
    </source>
</evidence>
<dbReference type="InParanoid" id="A0A7M7QL48"/>
<evidence type="ECO:0000313" key="5">
    <source>
        <dbReference type="EnsemblMetazoa" id="XP_031789425"/>
    </source>
</evidence>
<feature type="region of interest" description="Disordered" evidence="3">
    <location>
        <begin position="1840"/>
        <end position="1864"/>
    </location>
</feature>
<evidence type="ECO:0000259" key="4">
    <source>
        <dbReference type="Pfam" id="PF23055"/>
    </source>
</evidence>
<organism evidence="5 6">
    <name type="scientific">Nasonia vitripennis</name>
    <name type="common">Parasitic wasp</name>
    <dbReference type="NCBI Taxonomy" id="7425"/>
    <lineage>
        <taxon>Eukaryota</taxon>
        <taxon>Metazoa</taxon>
        <taxon>Ecdysozoa</taxon>
        <taxon>Arthropoda</taxon>
        <taxon>Hexapoda</taxon>
        <taxon>Insecta</taxon>
        <taxon>Pterygota</taxon>
        <taxon>Neoptera</taxon>
        <taxon>Endopterygota</taxon>
        <taxon>Hymenoptera</taxon>
        <taxon>Apocrita</taxon>
        <taxon>Proctotrupomorpha</taxon>
        <taxon>Chalcidoidea</taxon>
        <taxon>Pteromalidae</taxon>
        <taxon>Pteromalinae</taxon>
        <taxon>Nasonia</taxon>
    </lineage>
</organism>
<protein>
    <recommendedName>
        <fullName evidence="4">DUF7041 domain-containing protein</fullName>
    </recommendedName>
</protein>
<dbReference type="InterPro" id="IPR011990">
    <property type="entry name" value="TPR-like_helical_dom_sf"/>
</dbReference>
<reference evidence="5" key="1">
    <citation type="submission" date="2021-01" db="UniProtKB">
        <authorList>
            <consortium name="EnsemblMetazoa"/>
        </authorList>
    </citation>
    <scope>IDENTIFICATION</scope>
</reference>
<dbReference type="PANTHER" id="PTHR15502:SF7">
    <property type="entry name" value="CALCINEURIN-BINDING PROTEIN CABIN-1"/>
    <property type="match status" value="1"/>
</dbReference>
<feature type="domain" description="DUF7041" evidence="4">
    <location>
        <begin position="34"/>
        <end position="116"/>
    </location>
</feature>
<dbReference type="SUPFAM" id="SSF48452">
    <property type="entry name" value="TPR-like"/>
    <property type="match status" value="1"/>
</dbReference>
<feature type="region of interest" description="Disordered" evidence="3">
    <location>
        <begin position="1164"/>
        <end position="1238"/>
    </location>
</feature>
<dbReference type="Proteomes" id="UP000002358">
    <property type="component" value="Unassembled WGS sequence"/>
</dbReference>
<feature type="compositionally biased region" description="Polar residues" evidence="3">
    <location>
        <begin position="1840"/>
        <end position="1863"/>
    </location>
</feature>
<evidence type="ECO:0000256" key="3">
    <source>
        <dbReference type="SAM" id="MobiDB-lite"/>
    </source>
</evidence>
<dbReference type="PANTHER" id="PTHR15502">
    <property type="entry name" value="CALCINEURIN-BINDING PROTEIN CABIN 1-RELATED"/>
    <property type="match status" value="1"/>
</dbReference>
<feature type="compositionally biased region" description="Polar residues" evidence="3">
    <location>
        <begin position="1169"/>
        <end position="1183"/>
    </location>
</feature>
<keyword evidence="6" id="KW-1185">Reference proteome</keyword>
<feature type="compositionally biased region" description="Polar residues" evidence="3">
    <location>
        <begin position="1545"/>
        <end position="1558"/>
    </location>
</feature>
<proteinExistence type="predicted"/>
<dbReference type="RefSeq" id="XP_031789425.1">
    <property type="nucleotide sequence ID" value="XM_031933565.2"/>
</dbReference>
<dbReference type="Pfam" id="PF23055">
    <property type="entry name" value="DUF7041"/>
    <property type="match status" value="1"/>
</dbReference>
<keyword evidence="2" id="KW-0539">Nucleus</keyword>
<dbReference type="EnsemblMetazoa" id="XM_031933565">
    <property type="protein sequence ID" value="XP_031789425"/>
    <property type="gene ID" value="LOC100680504"/>
</dbReference>
<evidence type="ECO:0000256" key="1">
    <source>
        <dbReference type="ARBA" id="ARBA00004123"/>
    </source>
</evidence>
<feature type="compositionally biased region" description="Polar residues" evidence="3">
    <location>
        <begin position="1525"/>
        <end position="1534"/>
    </location>
</feature>
<evidence type="ECO:0000313" key="6">
    <source>
        <dbReference type="Proteomes" id="UP000002358"/>
    </source>
</evidence>
<accession>A0A7M7QL48</accession>
<comment type="subcellular location">
    <subcellularLocation>
        <location evidence="1">Nucleus</location>
    </subcellularLocation>
</comment>
<feature type="compositionally biased region" description="Low complexity" evidence="3">
    <location>
        <begin position="1184"/>
        <end position="1227"/>
    </location>
</feature>
<dbReference type="GeneID" id="100680504"/>
<dbReference type="GO" id="GO:0031491">
    <property type="term" value="F:nucleosome binding"/>
    <property type="evidence" value="ECO:0007669"/>
    <property type="project" value="TreeGrafter"/>
</dbReference>
<dbReference type="GO" id="GO:0005634">
    <property type="term" value="C:nucleus"/>
    <property type="evidence" value="ECO:0007669"/>
    <property type="project" value="UniProtKB-SubCell"/>
</dbReference>
<dbReference type="InterPro" id="IPR033053">
    <property type="entry name" value="Hir3/CABIN1"/>
</dbReference>
<dbReference type="GO" id="GO:0006325">
    <property type="term" value="P:chromatin organization"/>
    <property type="evidence" value="ECO:0007669"/>
    <property type="project" value="InterPro"/>
</dbReference>
<name>A0A7M7QL48_NASVI</name>